<sequence>MTAKITLIQGDITELQVDALVNAANTHLAGGGGVDGAIHRAAGPALLEACRQLKGCPIGEVKITAGFDLPAAHVIHAVGPIWQGGHQNEAALLAQCYQRAIAVAAQHNLRTIAFPAISCGVYGFPIEQACNISVAAVGEACSHFDVIRKVYLCAFDDDIYAHWLDALATHSYH</sequence>
<dbReference type="PANTHER" id="PTHR11106:SF27">
    <property type="entry name" value="MACRO DOMAIN-CONTAINING PROTEIN"/>
    <property type="match status" value="1"/>
</dbReference>
<dbReference type="SMART" id="SM00506">
    <property type="entry name" value="A1pp"/>
    <property type="match status" value="1"/>
</dbReference>
<dbReference type="RefSeq" id="WP_263710704.1">
    <property type="nucleotide sequence ID" value="NZ_JAOWKX010000001.1"/>
</dbReference>
<proteinExistence type="predicted"/>
<name>A0ABT3A5G4_9ALTE</name>
<dbReference type="EMBL" id="JAOWKX010000001">
    <property type="protein sequence ID" value="MCV2883507.1"/>
    <property type="molecule type" value="Genomic_DNA"/>
</dbReference>
<keyword evidence="3" id="KW-1185">Reference proteome</keyword>
<dbReference type="Gene3D" id="3.40.220.10">
    <property type="entry name" value="Leucine Aminopeptidase, subunit E, domain 1"/>
    <property type="match status" value="1"/>
</dbReference>
<dbReference type="InterPro" id="IPR043472">
    <property type="entry name" value="Macro_dom-like"/>
</dbReference>
<dbReference type="InterPro" id="IPR002589">
    <property type="entry name" value="Macro_dom"/>
</dbReference>
<dbReference type="NCBIfam" id="NF001664">
    <property type="entry name" value="PRK00431.1-6"/>
    <property type="match status" value="1"/>
</dbReference>
<dbReference type="PROSITE" id="PS51154">
    <property type="entry name" value="MACRO"/>
    <property type="match status" value="1"/>
</dbReference>
<dbReference type="CDD" id="cd02908">
    <property type="entry name" value="Macro_OAADPr_deacetylase"/>
    <property type="match status" value="1"/>
</dbReference>
<organism evidence="2 3">
    <name type="scientific">Fluctibacter corallii</name>
    <dbReference type="NCBI Taxonomy" id="2984329"/>
    <lineage>
        <taxon>Bacteria</taxon>
        <taxon>Pseudomonadati</taxon>
        <taxon>Pseudomonadota</taxon>
        <taxon>Gammaproteobacteria</taxon>
        <taxon>Alteromonadales</taxon>
        <taxon>Alteromonadaceae</taxon>
        <taxon>Fluctibacter</taxon>
    </lineage>
</organism>
<dbReference type="SUPFAM" id="SSF52949">
    <property type="entry name" value="Macro domain-like"/>
    <property type="match status" value="1"/>
</dbReference>
<reference evidence="2 3" key="1">
    <citation type="submission" date="2022-10" db="EMBL/GenBank/DDBJ databases">
        <title>Aestuariibacter sp. AA17 isolated from Montipora capitata coral fragment.</title>
        <authorList>
            <person name="Emsley S.A."/>
            <person name="Pfannmuller K.M."/>
            <person name="Loughran R.M."/>
            <person name="Shlafstein M."/>
            <person name="Papke E."/>
            <person name="Saw J.H."/>
            <person name="Ushijima B."/>
            <person name="Videau P."/>
        </authorList>
    </citation>
    <scope>NUCLEOTIDE SEQUENCE [LARGE SCALE GENOMIC DNA]</scope>
    <source>
        <strain evidence="2 3">AA17</strain>
    </source>
</reference>
<feature type="domain" description="Macro" evidence="1">
    <location>
        <begin position="1"/>
        <end position="171"/>
    </location>
</feature>
<protein>
    <submittedName>
        <fullName evidence="2">O-acetyl-ADP-ribose deacetylase</fullName>
    </submittedName>
</protein>
<evidence type="ECO:0000313" key="3">
    <source>
        <dbReference type="Proteomes" id="UP001652504"/>
    </source>
</evidence>
<evidence type="ECO:0000259" key="1">
    <source>
        <dbReference type="PROSITE" id="PS51154"/>
    </source>
</evidence>
<evidence type="ECO:0000313" key="2">
    <source>
        <dbReference type="EMBL" id="MCV2883507.1"/>
    </source>
</evidence>
<comment type="caution">
    <text evidence="2">The sequence shown here is derived from an EMBL/GenBank/DDBJ whole genome shotgun (WGS) entry which is preliminary data.</text>
</comment>
<dbReference type="Pfam" id="PF01661">
    <property type="entry name" value="Macro"/>
    <property type="match status" value="1"/>
</dbReference>
<dbReference type="PANTHER" id="PTHR11106">
    <property type="entry name" value="GANGLIOSIDE INDUCED DIFFERENTIATION ASSOCIATED PROTEIN 2-RELATED"/>
    <property type="match status" value="1"/>
</dbReference>
<accession>A0ABT3A5G4</accession>
<dbReference type="Proteomes" id="UP001652504">
    <property type="component" value="Unassembled WGS sequence"/>
</dbReference>
<gene>
    <name evidence="2" type="ORF">OE749_02190</name>
</gene>